<dbReference type="RefSeq" id="WP_071503265.1">
    <property type="nucleotide sequence ID" value="NZ_MORL01000005.1"/>
</dbReference>
<evidence type="ECO:0000313" key="1">
    <source>
        <dbReference type="EMBL" id="OIN58814.1"/>
    </source>
</evidence>
<proteinExistence type="predicted"/>
<name>A0A1S2VJ80_9BACT</name>
<gene>
    <name evidence="1" type="ORF">BLX24_11305</name>
</gene>
<evidence type="ECO:0000313" key="2">
    <source>
        <dbReference type="Proteomes" id="UP000181790"/>
    </source>
</evidence>
<accession>A0A1S2VJ80</accession>
<dbReference type="OrthoDB" id="1116847at2"/>
<sequence>MVTPSSLLRRLAALQTDTDPVSGPGLFPSYRIQPDWGGYRRADVNVFFTASIVFVLQQLRAQLPPGQQTIIDHIRQRAQAAYPQFRNKDGLPTYNFWPTTPSRHFPNGRLFHRFDHFRIPDDIDDTAMVYLTSQPPPADARWLTGKLAQHANLAQAHGPIRNTFPEYRDLPAFSTWFGKHMPVDFDACAMSNMLYYLYAADAPETPQMTASLHYLRHIVLSGRYKTHPFRCSPHYARTSLIIYHLARLAGAFPVLEAIRPRLIADTLTELPFAANRIDRLMLRTSLYRLAPDIARHQTAPVDLTGIEADFSSFHFFIAGLLTAYEHPLLNRLADHPFVQLRWQCDAHCLALLLEYLLTGLQD</sequence>
<protein>
    <submittedName>
        <fullName evidence="1">Uncharacterized protein</fullName>
    </submittedName>
</protein>
<dbReference type="Proteomes" id="UP000181790">
    <property type="component" value="Unassembled WGS sequence"/>
</dbReference>
<organism evidence="1 2">
    <name type="scientific">Arsenicibacter rosenii</name>
    <dbReference type="NCBI Taxonomy" id="1750698"/>
    <lineage>
        <taxon>Bacteria</taxon>
        <taxon>Pseudomonadati</taxon>
        <taxon>Bacteroidota</taxon>
        <taxon>Cytophagia</taxon>
        <taxon>Cytophagales</taxon>
        <taxon>Spirosomataceae</taxon>
        <taxon>Arsenicibacter</taxon>
    </lineage>
</organism>
<reference evidence="1 2" key="1">
    <citation type="submission" date="2016-10" db="EMBL/GenBank/DDBJ databases">
        <title>Arsenicibacter rosenii gen. nov., sp. nov., an efficient arsenic-methylating bacterium isolated from an arsenic-contaminated paddy soil.</title>
        <authorList>
            <person name="Huang K."/>
        </authorList>
    </citation>
    <scope>NUCLEOTIDE SEQUENCE [LARGE SCALE GENOMIC DNA]</scope>
    <source>
        <strain evidence="1 2">SM-1</strain>
    </source>
</reference>
<comment type="caution">
    <text evidence="1">The sequence shown here is derived from an EMBL/GenBank/DDBJ whole genome shotgun (WGS) entry which is preliminary data.</text>
</comment>
<dbReference type="EMBL" id="MORL01000005">
    <property type="protein sequence ID" value="OIN58814.1"/>
    <property type="molecule type" value="Genomic_DNA"/>
</dbReference>
<dbReference type="AlphaFoldDB" id="A0A1S2VJ80"/>
<keyword evidence="2" id="KW-1185">Reference proteome</keyword>